<dbReference type="GO" id="GO:0046921">
    <property type="term" value="F:alpha-(1-&gt;6)-fucosyltransferase activity"/>
    <property type="evidence" value="ECO:0007669"/>
    <property type="project" value="TreeGrafter"/>
</dbReference>
<dbReference type="GO" id="GO:0006487">
    <property type="term" value="P:protein N-linked glycosylation"/>
    <property type="evidence" value="ECO:0007669"/>
    <property type="project" value="TreeGrafter"/>
</dbReference>
<evidence type="ECO:0000313" key="3">
    <source>
        <dbReference type="EMBL" id="CAD8454989.1"/>
    </source>
</evidence>
<proteinExistence type="predicted"/>
<dbReference type="EMBL" id="HBEM01020361">
    <property type="protein sequence ID" value="CAD8454989.1"/>
    <property type="molecule type" value="Transcribed_RNA"/>
</dbReference>
<feature type="compositionally biased region" description="Basic and acidic residues" evidence="1">
    <location>
        <begin position="1"/>
        <end position="16"/>
    </location>
</feature>
<sequence length="396" mass="45544">MRRYLEKKSATLRERGGSPGKPIAPNDVYLPDSLYPEALVSEEDFEDFEAHMDYLSSPRCNMGRHIAPTIIEWGFGSSVNSLVKPTMHALKYGYCLKEPHGFMKYNCPSWKTLFLPISTPCNISVERTSLHYTALEDDSNCAEVFSRPTSFLKGGQPKLFFSKDYSNCAKMYSYSLNGEEILPKQHEIPFFFSVSFILRHLLRPSEDLQQQINEQKQKMNWPSKGTPILGLHYRAGDSCLEQEGDLGRKCDSFDKYMEFVDLLAPKYNITHVYLATDSAKVLKTLDQYPKYTFHYVDSIGRGGFRNNVPIDQLLYYGLLDGCKEAHDAMFDMHFLGQTDAFIGKFSSNIDRVAYNLQCGRTRTYQPRISLDNEWCFDFGVRSRIDAFHKKGEKLYC</sequence>
<accession>A0A7S0DHF0</accession>
<dbReference type="Gene3D" id="3.40.50.11350">
    <property type="match status" value="1"/>
</dbReference>
<evidence type="ECO:0000256" key="1">
    <source>
        <dbReference type="SAM" id="MobiDB-lite"/>
    </source>
</evidence>
<dbReference type="AlphaFoldDB" id="A0A7S0DHF0"/>
<dbReference type="PANTHER" id="PTHR13132">
    <property type="entry name" value="ALPHA- 1,6 -FUCOSYLTRANSFERASE"/>
    <property type="match status" value="1"/>
</dbReference>
<feature type="domain" description="Alpha-(1,6)-fucosyltransferase N- and catalytic" evidence="2">
    <location>
        <begin position="104"/>
        <end position="358"/>
    </location>
</feature>
<dbReference type="Pfam" id="PF19745">
    <property type="entry name" value="FUT8_N_cat"/>
    <property type="match status" value="1"/>
</dbReference>
<dbReference type="PANTHER" id="PTHR13132:SF29">
    <property type="entry name" value="ALPHA-(1,6)-FUCOSYLTRANSFERASE"/>
    <property type="match status" value="1"/>
</dbReference>
<gene>
    <name evidence="3" type="ORF">LAMO00422_LOCUS13933</name>
</gene>
<organism evidence="3">
    <name type="scientific">Amorphochlora amoebiformis</name>
    <dbReference type="NCBI Taxonomy" id="1561963"/>
    <lineage>
        <taxon>Eukaryota</taxon>
        <taxon>Sar</taxon>
        <taxon>Rhizaria</taxon>
        <taxon>Cercozoa</taxon>
        <taxon>Chlorarachniophyceae</taxon>
        <taxon>Amorphochlora</taxon>
    </lineage>
</organism>
<protein>
    <recommendedName>
        <fullName evidence="2">Alpha-(1,6)-fucosyltransferase N- and catalytic domain-containing protein</fullName>
    </recommendedName>
</protein>
<dbReference type="InterPro" id="IPR045573">
    <property type="entry name" value="Fut8_N_cat"/>
</dbReference>
<name>A0A7S0DHF0_9EUKA</name>
<feature type="region of interest" description="Disordered" evidence="1">
    <location>
        <begin position="1"/>
        <end position="23"/>
    </location>
</feature>
<reference evidence="3" key="1">
    <citation type="submission" date="2021-01" db="EMBL/GenBank/DDBJ databases">
        <authorList>
            <person name="Corre E."/>
            <person name="Pelletier E."/>
            <person name="Niang G."/>
            <person name="Scheremetjew M."/>
            <person name="Finn R."/>
            <person name="Kale V."/>
            <person name="Holt S."/>
            <person name="Cochrane G."/>
            <person name="Meng A."/>
            <person name="Brown T."/>
            <person name="Cohen L."/>
        </authorList>
    </citation>
    <scope>NUCLEOTIDE SEQUENCE</scope>
    <source>
        <strain evidence="3">CCMP2058</strain>
    </source>
</reference>
<evidence type="ECO:0000259" key="2">
    <source>
        <dbReference type="Pfam" id="PF19745"/>
    </source>
</evidence>